<dbReference type="InParanoid" id="A0A804KGJ1"/>
<keyword evidence="3" id="KW-1185">Reference proteome</keyword>
<dbReference type="AlphaFoldDB" id="A0A804KGJ1"/>
<reference evidence="2" key="2">
    <citation type="submission" date="2021-05" db="UniProtKB">
        <authorList>
            <consortium name="EnsemblPlants"/>
        </authorList>
    </citation>
    <scope>IDENTIFICATION</scope>
    <source>
        <strain evidence="2">subsp. malaccensis</strain>
    </source>
</reference>
<organism evidence="2 3">
    <name type="scientific">Musa acuminata subsp. malaccensis</name>
    <name type="common">Wild banana</name>
    <name type="synonym">Musa malaccensis</name>
    <dbReference type="NCBI Taxonomy" id="214687"/>
    <lineage>
        <taxon>Eukaryota</taxon>
        <taxon>Viridiplantae</taxon>
        <taxon>Streptophyta</taxon>
        <taxon>Embryophyta</taxon>
        <taxon>Tracheophyta</taxon>
        <taxon>Spermatophyta</taxon>
        <taxon>Magnoliopsida</taxon>
        <taxon>Liliopsida</taxon>
        <taxon>Zingiberales</taxon>
        <taxon>Musaceae</taxon>
        <taxon>Musa</taxon>
    </lineage>
</organism>
<protein>
    <submittedName>
        <fullName evidence="1">(wild Malaysian banana) hypothetical protein</fullName>
    </submittedName>
</protein>
<gene>
    <name evidence="1" type="ORF">GSMUA_224530.1</name>
</gene>
<dbReference type="Gramene" id="Ma09_t06170.1">
    <property type="protein sequence ID" value="Ma09_p06170.1"/>
    <property type="gene ID" value="Ma09_g06170"/>
</dbReference>
<evidence type="ECO:0000313" key="2">
    <source>
        <dbReference type="EnsemblPlants" id="Ma09_p06170.1"/>
    </source>
</evidence>
<evidence type="ECO:0000313" key="1">
    <source>
        <dbReference type="EMBL" id="CAG1834348.1"/>
    </source>
</evidence>
<evidence type="ECO:0000313" key="3">
    <source>
        <dbReference type="Proteomes" id="UP000012960"/>
    </source>
</evidence>
<dbReference type="Proteomes" id="UP000012960">
    <property type="component" value="Unplaced"/>
</dbReference>
<name>A0A804KGJ1_MUSAM</name>
<dbReference type="EnsemblPlants" id="Ma09_t06170.1">
    <property type="protein sequence ID" value="Ma09_p06170.1"/>
    <property type="gene ID" value="Ma09_g06170"/>
</dbReference>
<reference evidence="1" key="1">
    <citation type="submission" date="2021-03" db="EMBL/GenBank/DDBJ databases">
        <authorList>
            <consortium name="Genoscope - CEA"/>
            <person name="William W."/>
        </authorList>
    </citation>
    <scope>NUCLEOTIDE SEQUENCE</scope>
    <source>
        <strain evidence="1">Doubled-haploid Pahang</strain>
    </source>
</reference>
<proteinExistence type="predicted"/>
<dbReference type="EMBL" id="HG996474">
    <property type="protein sequence ID" value="CAG1834348.1"/>
    <property type="molecule type" value="Genomic_DNA"/>
</dbReference>
<accession>A0A804KGJ1</accession>
<sequence>MCYLPTCLPNPVFCGCGTGKIGNLRNTLINTAFASCMSRVFFF</sequence>